<dbReference type="GO" id="GO:0042597">
    <property type="term" value="C:periplasmic space"/>
    <property type="evidence" value="ECO:0007669"/>
    <property type="project" value="InterPro"/>
</dbReference>
<dbReference type="InterPro" id="IPR008939">
    <property type="entry name" value="Lytic_TGlycosylase_superhlx_U"/>
</dbReference>
<keyword evidence="2 3" id="KW-0732">Signal</keyword>
<evidence type="ECO:0008006" key="8">
    <source>
        <dbReference type="Google" id="ProtNLM"/>
    </source>
</evidence>
<evidence type="ECO:0000256" key="1">
    <source>
        <dbReference type="ARBA" id="ARBA00007734"/>
    </source>
</evidence>
<dbReference type="AlphaFoldDB" id="A0A251X481"/>
<dbReference type="Gene3D" id="1.25.20.10">
    <property type="entry name" value="Bacterial muramidases"/>
    <property type="match status" value="1"/>
</dbReference>
<reference evidence="6 7" key="1">
    <citation type="submission" date="2016-12" db="EMBL/GenBank/DDBJ databases">
        <title>Thioflexothrix psekupsii D3 genome sequencing and assembly.</title>
        <authorList>
            <person name="Fomenkov A."/>
            <person name="Vincze T."/>
            <person name="Grabovich M."/>
            <person name="Anton B.P."/>
            <person name="Dubinina G."/>
            <person name="Orlova M."/>
            <person name="Belousova E."/>
            <person name="Roberts R.J."/>
        </authorList>
    </citation>
    <scope>NUCLEOTIDE SEQUENCE [LARGE SCALE GENOMIC DNA]</scope>
    <source>
        <strain evidence="6">D3</strain>
    </source>
</reference>
<dbReference type="Proteomes" id="UP000194798">
    <property type="component" value="Unassembled WGS sequence"/>
</dbReference>
<dbReference type="SUPFAM" id="SSF48435">
    <property type="entry name" value="Bacterial muramidases"/>
    <property type="match status" value="1"/>
</dbReference>
<dbReference type="EMBL" id="MSLT01000024">
    <property type="protein sequence ID" value="OUD11744.1"/>
    <property type="molecule type" value="Genomic_DNA"/>
</dbReference>
<dbReference type="PANTHER" id="PTHR37423:SF5">
    <property type="entry name" value="SOLUBLE LYTIC MUREIN TRANSGLYCOSYLASE"/>
    <property type="match status" value="1"/>
</dbReference>
<dbReference type="CDD" id="cd13401">
    <property type="entry name" value="Slt70-like"/>
    <property type="match status" value="1"/>
</dbReference>
<name>A0A251X481_9GAMM</name>
<feature type="domain" description="Transglycosylase SLT" evidence="4">
    <location>
        <begin position="494"/>
        <end position="601"/>
    </location>
</feature>
<evidence type="ECO:0000313" key="6">
    <source>
        <dbReference type="EMBL" id="OUD11744.1"/>
    </source>
</evidence>
<dbReference type="Pfam" id="PF01464">
    <property type="entry name" value="SLT"/>
    <property type="match status" value="1"/>
</dbReference>
<dbReference type="InterPro" id="IPR012289">
    <property type="entry name" value="Lytic_TGlycosylase_superhlx_L"/>
</dbReference>
<proteinExistence type="inferred from homology"/>
<evidence type="ECO:0000313" key="7">
    <source>
        <dbReference type="Proteomes" id="UP000194798"/>
    </source>
</evidence>
<dbReference type="InterPro" id="IPR008258">
    <property type="entry name" value="Transglycosylase_SLT_dom_1"/>
</dbReference>
<gene>
    <name evidence="6" type="ORF">TPSD3_16990</name>
</gene>
<feature type="signal peptide" evidence="3">
    <location>
        <begin position="1"/>
        <end position="29"/>
    </location>
</feature>
<sequence>MLFNKLFTRYLPLSAAIFSVSFTSHFAWANNDNWLSERWTFQEAQQALRDNQLEKFNQLENQLKDYPIQHYLRYFYLRDRLETISPEEMQDFLTRYADSPITEILRRSWLQHLAKKADWQNYLKAYIPQNSPALSCHYLHARLETKTDVSGIIEPALALWLIGQSQVSECDPVFNYLNQQKAITTEHRQRRFELALAENEFKLAAWLAKSLGASQQKLLSEWQAMQKSPAEQLAVVNFPDNALYRQLLVDGIKRLARTQAGAAYSHWQMIRKKYAFSPQQVAEINAELAVRAAWQELSEAEQWLNQLSSDEREERVLRTHLQWLLRSQNWSGLLQLFPQLPKSAQEEAVWRYWQARSHEALGQLELAHSIYRDLATERSYYGFLSADKVNLPYAFHEKVLTLTDEQQKTLLKTRGIIEARELLLIGMSADARREWNAAMDQLNDPHLIAAAGLLANQWGWHDRGIVAMAKAAYYDVLMVRFPTPYYDMVLTYASGHDLPYAWVYAIMRQESAFQTDARSAANALGLMQLLPATANEVAKRHAIHLEGESSILNPDINIQLGTGYLRHLLNRFDGSFILSTVAYNAGPSRAIRWREQFGCLATDVFIELIPFQETRHYVQNIMAYQPIFEYRLLSNPSAVPRLNLHQILIRTDCA</sequence>
<comment type="caution">
    <text evidence="6">The sequence shown here is derived from an EMBL/GenBank/DDBJ whole genome shotgun (WGS) entry which is preliminary data.</text>
</comment>
<dbReference type="PANTHER" id="PTHR37423">
    <property type="entry name" value="SOLUBLE LYTIC MUREIN TRANSGLYCOSYLASE-RELATED"/>
    <property type="match status" value="1"/>
</dbReference>
<evidence type="ECO:0000256" key="2">
    <source>
        <dbReference type="ARBA" id="ARBA00022729"/>
    </source>
</evidence>
<evidence type="ECO:0000259" key="4">
    <source>
        <dbReference type="Pfam" id="PF01464"/>
    </source>
</evidence>
<dbReference type="GO" id="GO:0004553">
    <property type="term" value="F:hydrolase activity, hydrolyzing O-glycosyl compounds"/>
    <property type="evidence" value="ECO:0007669"/>
    <property type="project" value="InterPro"/>
</dbReference>
<organism evidence="6 7">
    <name type="scientific">Thioflexithrix psekupsensis</name>
    <dbReference type="NCBI Taxonomy" id="1570016"/>
    <lineage>
        <taxon>Bacteria</taxon>
        <taxon>Pseudomonadati</taxon>
        <taxon>Pseudomonadota</taxon>
        <taxon>Gammaproteobacteria</taxon>
        <taxon>Thiotrichales</taxon>
        <taxon>Thioflexithrix</taxon>
    </lineage>
</organism>
<evidence type="ECO:0000256" key="3">
    <source>
        <dbReference type="SAM" id="SignalP"/>
    </source>
</evidence>
<feature type="domain" description="Lytic transglycosylase superhelical linker" evidence="5">
    <location>
        <begin position="415"/>
        <end position="476"/>
    </location>
</feature>
<dbReference type="Gene3D" id="1.10.1240.20">
    <property type="entry name" value="Lytic transglycosylase, superhelical linker domain"/>
    <property type="match status" value="1"/>
</dbReference>
<dbReference type="InterPro" id="IPR037061">
    <property type="entry name" value="Lytic_TGlycoase_superhlx_L_sf"/>
</dbReference>
<comment type="similarity">
    <text evidence="1">Belongs to the transglycosylase Slt family.</text>
</comment>
<feature type="chain" id="PRO_5013032966" description="Transglycosylase SLT domain-containing protein" evidence="3">
    <location>
        <begin position="30"/>
        <end position="654"/>
    </location>
</feature>
<dbReference type="RefSeq" id="WP_086489761.1">
    <property type="nucleotide sequence ID" value="NZ_MSLT01000024.1"/>
</dbReference>
<keyword evidence="7" id="KW-1185">Reference proteome</keyword>
<evidence type="ECO:0000259" key="5">
    <source>
        <dbReference type="Pfam" id="PF14718"/>
    </source>
</evidence>
<dbReference type="SUPFAM" id="SSF53955">
    <property type="entry name" value="Lysozyme-like"/>
    <property type="match status" value="1"/>
</dbReference>
<dbReference type="InterPro" id="IPR023346">
    <property type="entry name" value="Lysozyme-like_dom_sf"/>
</dbReference>
<dbReference type="Pfam" id="PF14718">
    <property type="entry name" value="SLT_L"/>
    <property type="match status" value="1"/>
</dbReference>
<accession>A0A251X481</accession>
<protein>
    <recommendedName>
        <fullName evidence="8">Transglycosylase SLT domain-containing protein</fullName>
    </recommendedName>
</protein>
<dbReference type="Gene3D" id="1.10.530.10">
    <property type="match status" value="1"/>
</dbReference>
<dbReference type="OrthoDB" id="92254at2"/>